<dbReference type="Proteomes" id="UP000254033">
    <property type="component" value="Unassembled WGS sequence"/>
</dbReference>
<evidence type="ECO:0000256" key="3">
    <source>
        <dbReference type="ARBA" id="ARBA00023163"/>
    </source>
</evidence>
<dbReference type="InterPro" id="IPR036388">
    <property type="entry name" value="WH-like_DNA-bd_sf"/>
</dbReference>
<reference evidence="5 6" key="1">
    <citation type="submission" date="2018-06" db="EMBL/GenBank/DDBJ databases">
        <authorList>
            <consortium name="Pathogen Informatics"/>
            <person name="Doyle S."/>
        </authorList>
    </citation>
    <scope>NUCLEOTIDE SEQUENCE [LARGE SCALE GENOMIC DNA]</scope>
    <source>
        <strain evidence="5 6">NCTC11978</strain>
    </source>
</reference>
<dbReference type="PROSITE" id="PS50043">
    <property type="entry name" value="HTH_LUXR_2"/>
    <property type="match status" value="1"/>
</dbReference>
<dbReference type="CDD" id="cd06170">
    <property type="entry name" value="LuxR_C_like"/>
    <property type="match status" value="1"/>
</dbReference>
<keyword evidence="1" id="KW-0805">Transcription regulation</keyword>
<dbReference type="PANTHER" id="PTHR44688">
    <property type="entry name" value="DNA-BINDING TRANSCRIPTIONAL ACTIVATOR DEVR_DOSR"/>
    <property type="match status" value="1"/>
</dbReference>
<dbReference type="PANTHER" id="PTHR44688:SF16">
    <property type="entry name" value="DNA-BINDING TRANSCRIPTIONAL ACTIVATOR DEVR_DOSR"/>
    <property type="match status" value="1"/>
</dbReference>
<name>A0A378IUX8_9GAMM</name>
<evidence type="ECO:0000259" key="4">
    <source>
        <dbReference type="PROSITE" id="PS50043"/>
    </source>
</evidence>
<evidence type="ECO:0000313" key="6">
    <source>
        <dbReference type="Proteomes" id="UP000254033"/>
    </source>
</evidence>
<evidence type="ECO:0000313" key="5">
    <source>
        <dbReference type="EMBL" id="STX38702.1"/>
    </source>
</evidence>
<dbReference type="PRINTS" id="PR00038">
    <property type="entry name" value="HTHLUXR"/>
</dbReference>
<dbReference type="AlphaFoldDB" id="A0A378IUX8"/>
<evidence type="ECO:0000256" key="1">
    <source>
        <dbReference type="ARBA" id="ARBA00023015"/>
    </source>
</evidence>
<dbReference type="SMART" id="SM00421">
    <property type="entry name" value="HTH_LUXR"/>
    <property type="match status" value="1"/>
</dbReference>
<dbReference type="EMBL" id="UGNY01000001">
    <property type="protein sequence ID" value="STX38702.1"/>
    <property type="molecule type" value="Genomic_DNA"/>
</dbReference>
<organism evidence="5 6">
    <name type="scientific">Legionella feeleii</name>
    <dbReference type="NCBI Taxonomy" id="453"/>
    <lineage>
        <taxon>Bacteria</taxon>
        <taxon>Pseudomonadati</taxon>
        <taxon>Pseudomonadota</taxon>
        <taxon>Gammaproteobacteria</taxon>
        <taxon>Legionellales</taxon>
        <taxon>Legionellaceae</taxon>
        <taxon>Legionella</taxon>
    </lineage>
</organism>
<protein>
    <submittedName>
        <fullName evidence="5">Response regulator containing a CheY-like receiver domain and an HTH DNA-binding domain</fullName>
    </submittedName>
</protein>
<keyword evidence="3" id="KW-0804">Transcription</keyword>
<dbReference type="GO" id="GO:0003677">
    <property type="term" value="F:DNA binding"/>
    <property type="evidence" value="ECO:0007669"/>
    <property type="project" value="UniProtKB-KW"/>
</dbReference>
<dbReference type="GO" id="GO:0006355">
    <property type="term" value="P:regulation of DNA-templated transcription"/>
    <property type="evidence" value="ECO:0007669"/>
    <property type="project" value="InterPro"/>
</dbReference>
<sequence length="273" mass="32355">MKYRKVPSSPINNYELVNYTDFVQQICKHLFKITGINHFSYVEMNEQGQFFWVGSNGDYLEKCIDNNQLFINAPLSILKTYPKSGLYLIDVYQEEYKQHSLPVFELLSQFNYGHSFRILEIINNQRFKLYSFDAPLEKHEINHVYLNNLEIFKKFNIYFDERIAPVKNELIKCHIDSDNHAECIGLINTFFENNLLKTTFQGDFDKNNYVQLTPREKEILLWFVKGKTSDETASLLNISRRTVERHFENLREKFGCFSKNQLALKLRNILEGT</sequence>
<proteinExistence type="predicted"/>
<dbReference type="RefSeq" id="WP_115175391.1">
    <property type="nucleotide sequence ID" value="NZ_UGNY01000001.1"/>
</dbReference>
<dbReference type="Gene3D" id="1.10.10.10">
    <property type="entry name" value="Winged helix-like DNA-binding domain superfamily/Winged helix DNA-binding domain"/>
    <property type="match status" value="1"/>
</dbReference>
<evidence type="ECO:0000256" key="2">
    <source>
        <dbReference type="ARBA" id="ARBA00023125"/>
    </source>
</evidence>
<gene>
    <name evidence="5" type="primary">citB</name>
    <name evidence="5" type="ORF">NCTC11978_01890</name>
</gene>
<accession>A0A378IUX8</accession>
<keyword evidence="2 5" id="KW-0238">DNA-binding</keyword>
<dbReference type="InterPro" id="IPR016032">
    <property type="entry name" value="Sig_transdc_resp-reg_C-effctor"/>
</dbReference>
<feature type="domain" description="HTH luxR-type" evidence="4">
    <location>
        <begin position="205"/>
        <end position="270"/>
    </location>
</feature>
<dbReference type="InterPro" id="IPR000792">
    <property type="entry name" value="Tscrpt_reg_LuxR_C"/>
</dbReference>
<dbReference type="Pfam" id="PF00196">
    <property type="entry name" value="GerE"/>
    <property type="match status" value="1"/>
</dbReference>
<dbReference type="SUPFAM" id="SSF46894">
    <property type="entry name" value="C-terminal effector domain of the bipartite response regulators"/>
    <property type="match status" value="1"/>
</dbReference>